<organism evidence="2 3">
    <name type="scientific">Daphnia magna</name>
    <dbReference type="NCBI Taxonomy" id="35525"/>
    <lineage>
        <taxon>Eukaryota</taxon>
        <taxon>Metazoa</taxon>
        <taxon>Ecdysozoa</taxon>
        <taxon>Arthropoda</taxon>
        <taxon>Crustacea</taxon>
        <taxon>Branchiopoda</taxon>
        <taxon>Diplostraca</taxon>
        <taxon>Cladocera</taxon>
        <taxon>Anomopoda</taxon>
        <taxon>Daphniidae</taxon>
        <taxon>Daphnia</taxon>
    </lineage>
</organism>
<feature type="compositionally biased region" description="Low complexity" evidence="1">
    <location>
        <begin position="175"/>
        <end position="185"/>
    </location>
</feature>
<accession>A0ABQ9ZXM7</accession>
<feature type="compositionally biased region" description="Polar residues" evidence="1">
    <location>
        <begin position="289"/>
        <end position="298"/>
    </location>
</feature>
<name>A0ABQ9ZXM7_9CRUS</name>
<evidence type="ECO:0000313" key="3">
    <source>
        <dbReference type="Proteomes" id="UP001234178"/>
    </source>
</evidence>
<evidence type="ECO:0000256" key="1">
    <source>
        <dbReference type="SAM" id="MobiDB-lite"/>
    </source>
</evidence>
<feature type="compositionally biased region" description="Low complexity" evidence="1">
    <location>
        <begin position="254"/>
        <end position="269"/>
    </location>
</feature>
<dbReference type="PANTHER" id="PTHR34153:SF2">
    <property type="entry name" value="SI:CH211-262H13.3-RELATED"/>
    <property type="match status" value="1"/>
</dbReference>
<feature type="region of interest" description="Disordered" evidence="1">
    <location>
        <begin position="128"/>
        <end position="237"/>
    </location>
</feature>
<feature type="compositionally biased region" description="Acidic residues" evidence="1">
    <location>
        <begin position="485"/>
        <end position="520"/>
    </location>
</feature>
<feature type="compositionally biased region" description="Polar residues" evidence="1">
    <location>
        <begin position="128"/>
        <end position="171"/>
    </location>
</feature>
<feature type="compositionally biased region" description="Polar residues" evidence="1">
    <location>
        <begin position="186"/>
        <end position="201"/>
    </location>
</feature>
<feature type="region of interest" description="Disordered" evidence="1">
    <location>
        <begin position="254"/>
        <end position="312"/>
    </location>
</feature>
<evidence type="ECO:0008006" key="4">
    <source>
        <dbReference type="Google" id="ProtNLM"/>
    </source>
</evidence>
<reference evidence="2 3" key="1">
    <citation type="journal article" date="2023" name="Nucleic Acids Res.">
        <title>The hologenome of Daphnia magna reveals possible DNA methylation and microbiome-mediated evolution of the host genome.</title>
        <authorList>
            <person name="Chaturvedi A."/>
            <person name="Li X."/>
            <person name="Dhandapani V."/>
            <person name="Marshall H."/>
            <person name="Kissane S."/>
            <person name="Cuenca-Cambronero M."/>
            <person name="Asole G."/>
            <person name="Calvet F."/>
            <person name="Ruiz-Romero M."/>
            <person name="Marangio P."/>
            <person name="Guigo R."/>
            <person name="Rago D."/>
            <person name="Mirbahai L."/>
            <person name="Eastwood N."/>
            <person name="Colbourne J.K."/>
            <person name="Zhou J."/>
            <person name="Mallon E."/>
            <person name="Orsini L."/>
        </authorList>
    </citation>
    <scope>NUCLEOTIDE SEQUENCE [LARGE SCALE GENOMIC DNA]</scope>
    <source>
        <strain evidence="2">LRV0_1</strain>
    </source>
</reference>
<dbReference type="EMBL" id="JAOYFB010000006">
    <property type="protein sequence ID" value="KAK4017410.1"/>
    <property type="molecule type" value="Genomic_DNA"/>
</dbReference>
<feature type="compositionally biased region" description="Polar residues" evidence="1">
    <location>
        <begin position="215"/>
        <end position="225"/>
    </location>
</feature>
<dbReference type="Proteomes" id="UP001234178">
    <property type="component" value="Unassembled WGS sequence"/>
</dbReference>
<comment type="caution">
    <text evidence="2">The sequence shown here is derived from an EMBL/GenBank/DDBJ whole genome shotgun (WGS) entry which is preliminary data.</text>
</comment>
<proteinExistence type="predicted"/>
<protein>
    <recommendedName>
        <fullName evidence="4">DUF4806 domain-containing protein</fullName>
    </recommendedName>
</protein>
<dbReference type="PANTHER" id="PTHR34153">
    <property type="entry name" value="SI:CH211-262H13.3-RELATED-RELATED"/>
    <property type="match status" value="1"/>
</dbReference>
<sequence length="520" mass="59283">MWLALKTIDNQLSRGVVASSSWRLDLIKMLYFIMDRQSIMVPRRGKRITAGKPAKNLTFSESYLGQRSVKSKVKKVREIGMCPPKKLARVAVGEPKKPAVECFNSSINSPPVISSNSLREQLSANNRNLNNFHVSPDSSPKSLRQHSHQQQTSFNNRDLNNYNVSPDSSPKNLRQHSQQQNRSNNTDINNYNVSPDNSPKSLRQHSQQQNRSNNGDINNYHVSPDSSHKNLRQHSQQQNRFNNRDLNNYHISLRSSPISSSQNSQQQTSFAPISSTPVHKRNLIKETQSDSNSLSVSRISHHKGHDAEPSASNIKLPNEIVDYLTKSMVRQDELFRVVQSLVACRPITTSEEEHDDFVEKLPDFPISSMEDFLSLESELLQKRFNIYFVRYLISLGGGTLADSSKLLLRHCLDKDVAIEYSHQGKGKLKKKPLNATEFYKAYKVALSKRHKKIYDDSTVNNCIVNSLRGAKDRKGGRNQRRKIAEEDEENKENDNITDEENEDEENEDDENEVQGPSDED</sequence>
<feature type="compositionally biased region" description="Low complexity" evidence="1">
    <location>
        <begin position="204"/>
        <end position="214"/>
    </location>
</feature>
<evidence type="ECO:0000313" key="2">
    <source>
        <dbReference type="EMBL" id="KAK4017410.1"/>
    </source>
</evidence>
<feature type="region of interest" description="Disordered" evidence="1">
    <location>
        <begin position="470"/>
        <end position="520"/>
    </location>
</feature>
<gene>
    <name evidence="2" type="ORF">OUZ56_032722</name>
</gene>
<keyword evidence="3" id="KW-1185">Reference proteome</keyword>